<keyword evidence="3" id="KW-1185">Reference proteome</keyword>
<evidence type="ECO:0000256" key="1">
    <source>
        <dbReference type="SAM" id="MobiDB-lite"/>
    </source>
</evidence>
<reference evidence="2 3" key="1">
    <citation type="submission" date="2024-05" db="EMBL/GenBank/DDBJ databases">
        <title>Culex pipiens pipiens assembly and annotation.</title>
        <authorList>
            <person name="Alout H."/>
            <person name="Durand T."/>
        </authorList>
    </citation>
    <scope>NUCLEOTIDE SEQUENCE [LARGE SCALE GENOMIC DNA]</scope>
    <source>
        <strain evidence="2">HA-2024</strain>
        <tissue evidence="2">Whole body</tissue>
    </source>
</reference>
<evidence type="ECO:0000313" key="3">
    <source>
        <dbReference type="Proteomes" id="UP001562425"/>
    </source>
</evidence>
<dbReference type="AlphaFoldDB" id="A0ABD1DQ03"/>
<dbReference type="Proteomes" id="UP001562425">
    <property type="component" value="Unassembled WGS sequence"/>
</dbReference>
<gene>
    <name evidence="2" type="ORF">pipiens_019961</name>
</gene>
<accession>A0ABD1DQ03</accession>
<feature type="compositionally biased region" description="Basic and acidic residues" evidence="1">
    <location>
        <begin position="1"/>
        <end position="12"/>
    </location>
</feature>
<protein>
    <submittedName>
        <fullName evidence="2">Uncharacterized protein</fullName>
    </submittedName>
</protein>
<evidence type="ECO:0000313" key="2">
    <source>
        <dbReference type="EMBL" id="KAL1401816.1"/>
    </source>
</evidence>
<comment type="caution">
    <text evidence="2">The sequence shown here is derived from an EMBL/GenBank/DDBJ whole genome shotgun (WGS) entry which is preliminary data.</text>
</comment>
<name>A0ABD1DQ03_CULPP</name>
<sequence length="300" mass="33558">MSGTKKTEDKKKSSVSSKDGTNFKRSRDDLDETDDRIQSFDELLTRMKQMFDDTNTRIDTCKSDLQAEFTTLREDVQSFKDRCSVEINNLSDALALTQNNVNLNHERHLKNAKSNDLLLSGVPYHQPEDLLGFVKSASAALGYGERELPLIYTKRLARPPIAPGSTPPILLQFAFRAARDDFYFRYLSSHNLSLTHLGFNVNKRVYLNENLTDQARSIKGAALKLKKSGKLHSVYTKDGFIFVKPAEGGEAKLVNSLEQLAEIVGITPRLDRVESVAVAGSLDLLDGPNRLDHAAAPCRW</sequence>
<dbReference type="EMBL" id="JBEHCU010004056">
    <property type="protein sequence ID" value="KAL1401816.1"/>
    <property type="molecule type" value="Genomic_DNA"/>
</dbReference>
<organism evidence="2 3">
    <name type="scientific">Culex pipiens pipiens</name>
    <name type="common">Northern house mosquito</name>
    <dbReference type="NCBI Taxonomy" id="38569"/>
    <lineage>
        <taxon>Eukaryota</taxon>
        <taxon>Metazoa</taxon>
        <taxon>Ecdysozoa</taxon>
        <taxon>Arthropoda</taxon>
        <taxon>Hexapoda</taxon>
        <taxon>Insecta</taxon>
        <taxon>Pterygota</taxon>
        <taxon>Neoptera</taxon>
        <taxon>Endopterygota</taxon>
        <taxon>Diptera</taxon>
        <taxon>Nematocera</taxon>
        <taxon>Culicoidea</taxon>
        <taxon>Culicidae</taxon>
        <taxon>Culicinae</taxon>
        <taxon>Culicini</taxon>
        <taxon>Culex</taxon>
        <taxon>Culex</taxon>
    </lineage>
</organism>
<feature type="region of interest" description="Disordered" evidence="1">
    <location>
        <begin position="1"/>
        <end position="30"/>
    </location>
</feature>
<proteinExistence type="predicted"/>